<evidence type="ECO:0000259" key="5">
    <source>
        <dbReference type="Pfam" id="PF08801"/>
    </source>
</evidence>
<accession>A0A8H7ZN81</accession>
<dbReference type="GO" id="GO:0006606">
    <property type="term" value="P:protein import into nucleus"/>
    <property type="evidence" value="ECO:0007669"/>
    <property type="project" value="TreeGrafter"/>
</dbReference>
<dbReference type="Pfam" id="PF08801">
    <property type="entry name" value="Nucleoporin_N"/>
    <property type="match status" value="1"/>
</dbReference>
<dbReference type="OrthoDB" id="338970at2759"/>
<proteinExistence type="predicted"/>
<feature type="domain" description="Nucleoporin Nup133/Nup155-like N-terminal" evidence="5">
    <location>
        <begin position="185"/>
        <end position="361"/>
    </location>
</feature>
<keyword evidence="3" id="KW-0539">Nucleus</keyword>
<evidence type="ECO:0000256" key="4">
    <source>
        <dbReference type="SAM" id="MobiDB-lite"/>
    </source>
</evidence>
<dbReference type="PANTHER" id="PTHR10350">
    <property type="entry name" value="NUCLEAR PORE COMPLEX PROTEIN NUP155"/>
    <property type="match status" value="1"/>
</dbReference>
<dbReference type="EMBL" id="JAEFCI010012067">
    <property type="protein sequence ID" value="KAG5456226.1"/>
    <property type="molecule type" value="Genomic_DNA"/>
</dbReference>
<comment type="caution">
    <text evidence="6">The sequence shown here is derived from an EMBL/GenBank/DDBJ whole genome shotgun (WGS) entry which is preliminary data.</text>
</comment>
<keyword evidence="7" id="KW-1185">Reference proteome</keyword>
<dbReference type="PANTHER" id="PTHR10350:SF6">
    <property type="entry name" value="NUCLEAR PORE COMPLEX PROTEIN NUP155"/>
    <property type="match status" value="1"/>
</dbReference>
<gene>
    <name evidence="6" type="ORF">BJ554DRAFT_4087</name>
</gene>
<evidence type="ECO:0000256" key="1">
    <source>
        <dbReference type="ARBA" id="ARBA00004123"/>
    </source>
</evidence>
<dbReference type="GO" id="GO:0017056">
    <property type="term" value="F:structural constituent of nuclear pore"/>
    <property type="evidence" value="ECO:0007669"/>
    <property type="project" value="InterPro"/>
</dbReference>
<dbReference type="AlphaFoldDB" id="A0A8H7ZN81"/>
<keyword evidence="2" id="KW-0813">Transport</keyword>
<dbReference type="InterPro" id="IPR004870">
    <property type="entry name" value="Nucleoporin_Nup155"/>
</dbReference>
<feature type="non-terminal residue" evidence="6">
    <location>
        <position position="362"/>
    </location>
</feature>
<dbReference type="Proteomes" id="UP000673691">
    <property type="component" value="Unassembled WGS sequence"/>
</dbReference>
<evidence type="ECO:0000256" key="2">
    <source>
        <dbReference type="ARBA" id="ARBA00022448"/>
    </source>
</evidence>
<sequence>MVAQAWNFAHGSPDAGASPRAPDSSPSILAASARKRATNQQARMRASGGSPFDQPKHHHHHDQPPPQQQQQQNRQQKPPVEQSGGLVALELPTLEMLKHGAHQVAKQLNHDDQFPDLEELVEASGHNVTGQYTPLPDKQAWETSVAKHNIVFPDALFEQLDSGVSWACFRKLIEPGSQRTTGFTYGITNDFHTYDECDETIIGVALVKPRSDVFNATVQHVLVLSTPLEIHLLGLSLSSSESAGGQISNVDQPASELTLYVTQITAPTDSTNMTCIVGTRTGRIFMCGADGRLWELIYRAEEGWFTPRCRLEPKTGDTSFLLPKFLAPKMKEIIGDIAYDGSRNILYTVSDHSTIDVFNLGS</sequence>
<organism evidence="6 7">
    <name type="scientific">Olpidium bornovanus</name>
    <dbReference type="NCBI Taxonomy" id="278681"/>
    <lineage>
        <taxon>Eukaryota</taxon>
        <taxon>Fungi</taxon>
        <taxon>Fungi incertae sedis</taxon>
        <taxon>Olpidiomycota</taxon>
        <taxon>Olpidiomycotina</taxon>
        <taxon>Olpidiomycetes</taxon>
        <taxon>Olpidiales</taxon>
        <taxon>Olpidiaceae</taxon>
        <taxon>Olpidium</taxon>
    </lineage>
</organism>
<dbReference type="GO" id="GO:0000972">
    <property type="term" value="P:transcription-dependent tethering of RNA polymerase II gene DNA at nuclear periphery"/>
    <property type="evidence" value="ECO:0007669"/>
    <property type="project" value="TreeGrafter"/>
</dbReference>
<evidence type="ECO:0000313" key="7">
    <source>
        <dbReference type="Proteomes" id="UP000673691"/>
    </source>
</evidence>
<dbReference type="GO" id="GO:0006405">
    <property type="term" value="P:RNA export from nucleus"/>
    <property type="evidence" value="ECO:0007669"/>
    <property type="project" value="TreeGrafter"/>
</dbReference>
<dbReference type="GO" id="GO:0036228">
    <property type="term" value="P:protein localization to nuclear inner membrane"/>
    <property type="evidence" value="ECO:0007669"/>
    <property type="project" value="TreeGrafter"/>
</dbReference>
<reference evidence="6 7" key="1">
    <citation type="journal article" name="Sci. Rep.">
        <title>Genome-scale phylogenetic analyses confirm Olpidium as the closest living zoosporic fungus to the non-flagellated, terrestrial fungi.</title>
        <authorList>
            <person name="Chang Y."/>
            <person name="Rochon D."/>
            <person name="Sekimoto S."/>
            <person name="Wang Y."/>
            <person name="Chovatia M."/>
            <person name="Sandor L."/>
            <person name="Salamov A."/>
            <person name="Grigoriev I.V."/>
            <person name="Stajich J.E."/>
            <person name="Spatafora J.W."/>
        </authorList>
    </citation>
    <scope>NUCLEOTIDE SEQUENCE [LARGE SCALE GENOMIC DNA]</scope>
    <source>
        <strain evidence="6">S191</strain>
    </source>
</reference>
<evidence type="ECO:0000256" key="3">
    <source>
        <dbReference type="ARBA" id="ARBA00023242"/>
    </source>
</evidence>
<comment type="subcellular location">
    <subcellularLocation>
        <location evidence="1">Nucleus</location>
    </subcellularLocation>
</comment>
<protein>
    <submittedName>
        <fullName evidence="6">Nup133 N terminal like-domain-containing protein</fullName>
    </submittedName>
</protein>
<dbReference type="InterPro" id="IPR014908">
    <property type="entry name" value="Nucleoporin_Nup133/Nup155_N"/>
</dbReference>
<feature type="compositionally biased region" description="Low complexity" evidence="4">
    <location>
        <begin position="68"/>
        <end position="79"/>
    </location>
</feature>
<feature type="region of interest" description="Disordered" evidence="4">
    <location>
        <begin position="1"/>
        <end position="81"/>
    </location>
</feature>
<name>A0A8H7ZN81_9FUNG</name>
<dbReference type="GO" id="GO:0044611">
    <property type="term" value="C:nuclear pore inner ring"/>
    <property type="evidence" value="ECO:0007669"/>
    <property type="project" value="TreeGrafter"/>
</dbReference>
<evidence type="ECO:0000313" key="6">
    <source>
        <dbReference type="EMBL" id="KAG5456226.1"/>
    </source>
</evidence>